<evidence type="ECO:0008006" key="4">
    <source>
        <dbReference type="Google" id="ProtNLM"/>
    </source>
</evidence>
<evidence type="ECO:0000256" key="1">
    <source>
        <dbReference type="SAM" id="SignalP"/>
    </source>
</evidence>
<organism evidence="2 3">
    <name type="scientific">Vigna mungo</name>
    <name type="common">Black gram</name>
    <name type="synonym">Phaseolus mungo</name>
    <dbReference type="NCBI Taxonomy" id="3915"/>
    <lineage>
        <taxon>Eukaryota</taxon>
        <taxon>Viridiplantae</taxon>
        <taxon>Streptophyta</taxon>
        <taxon>Embryophyta</taxon>
        <taxon>Tracheophyta</taxon>
        <taxon>Spermatophyta</taxon>
        <taxon>Magnoliopsida</taxon>
        <taxon>eudicotyledons</taxon>
        <taxon>Gunneridae</taxon>
        <taxon>Pentapetalae</taxon>
        <taxon>rosids</taxon>
        <taxon>fabids</taxon>
        <taxon>Fabales</taxon>
        <taxon>Fabaceae</taxon>
        <taxon>Papilionoideae</taxon>
        <taxon>50 kb inversion clade</taxon>
        <taxon>NPAAA clade</taxon>
        <taxon>indigoferoid/millettioid clade</taxon>
        <taxon>Phaseoleae</taxon>
        <taxon>Vigna</taxon>
    </lineage>
</organism>
<dbReference type="EMBL" id="CP144697">
    <property type="protein sequence ID" value="WVZ13888.1"/>
    <property type="molecule type" value="Genomic_DNA"/>
</dbReference>
<accession>A0AAQ3NRB8</accession>
<feature type="signal peptide" evidence="1">
    <location>
        <begin position="1"/>
        <end position="23"/>
    </location>
</feature>
<dbReference type="Proteomes" id="UP001374535">
    <property type="component" value="Chromosome 4"/>
</dbReference>
<reference evidence="2 3" key="1">
    <citation type="journal article" date="2023" name="Life. Sci Alliance">
        <title>Evolutionary insights into 3D genome organization and epigenetic landscape of Vigna mungo.</title>
        <authorList>
            <person name="Junaid A."/>
            <person name="Singh B."/>
            <person name="Bhatia S."/>
        </authorList>
    </citation>
    <scope>NUCLEOTIDE SEQUENCE [LARGE SCALE GENOMIC DNA]</scope>
    <source>
        <strain evidence="2">Urdbean</strain>
    </source>
</reference>
<feature type="chain" id="PRO_5042997817" description="Secreted protein" evidence="1">
    <location>
        <begin position="24"/>
        <end position="173"/>
    </location>
</feature>
<keyword evidence="1" id="KW-0732">Signal</keyword>
<evidence type="ECO:0000313" key="3">
    <source>
        <dbReference type="Proteomes" id="UP001374535"/>
    </source>
</evidence>
<sequence>MPYATQHFYFLLKLLAPLSCIWLQDLDGNLGAIEFTPVDRTITSFADLKRVRKHICCLFNFLNGVPSVHGRAVSKAFTRSPSLYFGHSLLCFQFGDFFKGFCSDSILLHLHELYGRRINRLRIFRSLLFFRFPTLKLHCPLLCSHSFFAGRAVHIHRLLQFLLQPPHLEFNII</sequence>
<name>A0AAQ3NRB8_VIGMU</name>
<gene>
    <name evidence="2" type="ORF">V8G54_011454</name>
</gene>
<feature type="non-terminal residue" evidence="2">
    <location>
        <position position="1"/>
    </location>
</feature>
<keyword evidence="3" id="KW-1185">Reference proteome</keyword>
<proteinExistence type="predicted"/>
<dbReference type="AlphaFoldDB" id="A0AAQ3NRB8"/>
<protein>
    <recommendedName>
        <fullName evidence="4">Secreted protein</fullName>
    </recommendedName>
</protein>
<evidence type="ECO:0000313" key="2">
    <source>
        <dbReference type="EMBL" id="WVZ13888.1"/>
    </source>
</evidence>